<dbReference type="EMBL" id="JACCBT010000001">
    <property type="protein sequence ID" value="NYE14802.1"/>
    <property type="molecule type" value="Genomic_DNA"/>
</dbReference>
<dbReference type="InterPro" id="IPR023214">
    <property type="entry name" value="HAD_sf"/>
</dbReference>
<dbReference type="InterPro" id="IPR036412">
    <property type="entry name" value="HAD-like_sf"/>
</dbReference>
<dbReference type="PANTHER" id="PTHR43316">
    <property type="entry name" value="HYDROLASE, HALOACID DELAHOGENASE-RELATED"/>
    <property type="match status" value="1"/>
</dbReference>
<dbReference type="PANTHER" id="PTHR43316:SF3">
    <property type="entry name" value="HALOACID DEHALOGENASE, TYPE II (AFU_ORTHOLOGUE AFUA_2G07750)-RELATED"/>
    <property type="match status" value="1"/>
</dbReference>
<dbReference type="PRINTS" id="PR00413">
    <property type="entry name" value="HADHALOGNASE"/>
</dbReference>
<dbReference type="NCBIfam" id="TIGR01428">
    <property type="entry name" value="HAD_type_II"/>
    <property type="match status" value="1"/>
</dbReference>
<dbReference type="RefSeq" id="WP_179835620.1">
    <property type="nucleotide sequence ID" value="NZ_BMRD01000010.1"/>
</dbReference>
<organism evidence="4 5">
    <name type="scientific">Actinomadura citrea</name>
    <dbReference type="NCBI Taxonomy" id="46158"/>
    <lineage>
        <taxon>Bacteria</taxon>
        <taxon>Bacillati</taxon>
        <taxon>Actinomycetota</taxon>
        <taxon>Actinomycetes</taxon>
        <taxon>Streptosporangiales</taxon>
        <taxon>Thermomonosporaceae</taxon>
        <taxon>Actinomadura</taxon>
    </lineage>
</organism>
<dbReference type="InterPro" id="IPR051540">
    <property type="entry name" value="S-2-haloacid_dehalogenase"/>
</dbReference>
<dbReference type="NCBIfam" id="TIGR01493">
    <property type="entry name" value="HAD-SF-IA-v2"/>
    <property type="match status" value="1"/>
</dbReference>
<reference evidence="4 5" key="1">
    <citation type="submission" date="2020-07" db="EMBL/GenBank/DDBJ databases">
        <title>Sequencing the genomes of 1000 actinobacteria strains.</title>
        <authorList>
            <person name="Klenk H.-P."/>
        </authorList>
    </citation>
    <scope>NUCLEOTIDE SEQUENCE [LARGE SCALE GENOMIC DNA]</scope>
    <source>
        <strain evidence="4 5">DSM 43461</strain>
    </source>
</reference>
<evidence type="ECO:0000313" key="5">
    <source>
        <dbReference type="Proteomes" id="UP000591272"/>
    </source>
</evidence>
<sequence>MGFDVGAIRVVACDIFGTTVDWRTGVARQVAAIAAERGVALEGGAFADDWRERYLPSMQRVSGGEREWVYLDTLHRESLDELLELRGVADAFDEGARRRLVRAWHRLPAWEDSVDGLAGLRERYVVAALSNGGFALLTNLVKGAGLPFDCILSAELARTYKPEPEAYLTAVRLLDVDPAEVLMVAAHKWDIDGAREAGLATAFLERPLEKGPSVTADRADDVESDLVVRGFGELAVLLEAGPRT</sequence>
<dbReference type="SFLD" id="SFLDS00003">
    <property type="entry name" value="Haloacid_Dehalogenase"/>
    <property type="match status" value="1"/>
</dbReference>
<protein>
    <submittedName>
        <fullName evidence="4">2-haloacid dehalogenase</fullName>
        <ecNumber evidence="4">3.8.1.2</ecNumber>
    </submittedName>
</protein>
<dbReference type="PROSITE" id="PS50042">
    <property type="entry name" value="CNMP_BINDING_3"/>
    <property type="match status" value="1"/>
</dbReference>
<feature type="domain" description="Cyclic nucleotide-binding" evidence="3">
    <location>
        <begin position="231"/>
        <end position="244"/>
    </location>
</feature>
<dbReference type="SFLD" id="SFLDG01129">
    <property type="entry name" value="C1.5:_HAD__Beta-PGM__Phosphata"/>
    <property type="match status" value="1"/>
</dbReference>
<comment type="caution">
    <text evidence="4">The sequence shown here is derived from an EMBL/GenBank/DDBJ whole genome shotgun (WGS) entry which is preliminary data.</text>
</comment>
<dbReference type="InterPro" id="IPR006439">
    <property type="entry name" value="HAD-SF_hydro_IA"/>
</dbReference>
<proteinExistence type="inferred from homology"/>
<dbReference type="Proteomes" id="UP000591272">
    <property type="component" value="Unassembled WGS sequence"/>
</dbReference>
<dbReference type="Pfam" id="PF00702">
    <property type="entry name" value="Hydrolase"/>
    <property type="match status" value="1"/>
</dbReference>
<dbReference type="InterPro" id="IPR000595">
    <property type="entry name" value="cNMP-bd_dom"/>
</dbReference>
<dbReference type="CDD" id="cd02588">
    <property type="entry name" value="HAD_L2-DEX"/>
    <property type="match status" value="1"/>
</dbReference>
<dbReference type="SUPFAM" id="SSF56784">
    <property type="entry name" value="HAD-like"/>
    <property type="match status" value="1"/>
</dbReference>
<dbReference type="GO" id="GO:0018784">
    <property type="term" value="F:(S)-2-haloacid dehalogenase activity"/>
    <property type="evidence" value="ECO:0007669"/>
    <property type="project" value="UniProtKB-EC"/>
</dbReference>
<keyword evidence="2 4" id="KW-0378">Hydrolase</keyword>
<gene>
    <name evidence="4" type="ORF">BJ999_005098</name>
</gene>
<dbReference type="Gene3D" id="1.10.150.240">
    <property type="entry name" value="Putative phosphatase, domain 2"/>
    <property type="match status" value="1"/>
</dbReference>
<dbReference type="InterPro" id="IPR023198">
    <property type="entry name" value="PGP-like_dom2"/>
</dbReference>
<accession>A0A7Y9GE03</accession>
<name>A0A7Y9GE03_9ACTN</name>
<dbReference type="InterPro" id="IPR006328">
    <property type="entry name" value="2-HAD"/>
</dbReference>
<evidence type="ECO:0000256" key="2">
    <source>
        <dbReference type="ARBA" id="ARBA00022801"/>
    </source>
</evidence>
<evidence type="ECO:0000313" key="4">
    <source>
        <dbReference type="EMBL" id="NYE14802.1"/>
    </source>
</evidence>
<comment type="similarity">
    <text evidence="1">Belongs to the HAD-like hydrolase superfamily. S-2-haloalkanoic acid dehalogenase family.</text>
</comment>
<evidence type="ECO:0000256" key="1">
    <source>
        <dbReference type="ARBA" id="ARBA00008106"/>
    </source>
</evidence>
<dbReference type="EC" id="3.8.1.2" evidence="4"/>
<keyword evidence="5" id="KW-1185">Reference proteome</keyword>
<evidence type="ECO:0000259" key="3">
    <source>
        <dbReference type="PROSITE" id="PS50042"/>
    </source>
</evidence>
<dbReference type="AlphaFoldDB" id="A0A7Y9GE03"/>
<dbReference type="Gene3D" id="3.40.50.1000">
    <property type="entry name" value="HAD superfamily/HAD-like"/>
    <property type="match status" value="1"/>
</dbReference>